<keyword evidence="3 5" id="KW-1133">Transmembrane helix</keyword>
<name>A0A5C4R241_9RHOB</name>
<dbReference type="Proteomes" id="UP000304880">
    <property type="component" value="Unassembled WGS sequence"/>
</dbReference>
<dbReference type="AlphaFoldDB" id="A0A5C4R241"/>
<organism evidence="6 7">
    <name type="scientific">Paracoccus haeundaensis</name>
    <dbReference type="NCBI Taxonomy" id="225362"/>
    <lineage>
        <taxon>Bacteria</taxon>
        <taxon>Pseudomonadati</taxon>
        <taxon>Pseudomonadota</taxon>
        <taxon>Alphaproteobacteria</taxon>
        <taxon>Rhodobacterales</taxon>
        <taxon>Paracoccaceae</taxon>
        <taxon>Paracoccus</taxon>
    </lineage>
</organism>
<protein>
    <submittedName>
        <fullName evidence="6">Type IV secretion system protein VirB3</fullName>
    </submittedName>
</protein>
<keyword evidence="7" id="KW-1185">Reference proteome</keyword>
<reference evidence="6 7" key="1">
    <citation type="submission" date="2019-06" db="EMBL/GenBank/DDBJ databases">
        <authorList>
            <person name="Li J."/>
        </authorList>
    </citation>
    <scope>NUCLEOTIDE SEQUENCE [LARGE SCALE GENOMIC DNA]</scope>
    <source>
        <strain evidence="6 7">CGMCC 1.8012</strain>
    </source>
</reference>
<feature type="transmembrane region" description="Helical" evidence="5">
    <location>
        <begin position="20"/>
        <end position="39"/>
    </location>
</feature>
<evidence type="ECO:0000313" key="7">
    <source>
        <dbReference type="Proteomes" id="UP000304880"/>
    </source>
</evidence>
<dbReference type="GO" id="GO:0016020">
    <property type="term" value="C:membrane"/>
    <property type="evidence" value="ECO:0007669"/>
    <property type="project" value="UniProtKB-SubCell"/>
</dbReference>
<keyword evidence="2 5" id="KW-0812">Transmembrane</keyword>
<evidence type="ECO:0000256" key="2">
    <source>
        <dbReference type="ARBA" id="ARBA00022692"/>
    </source>
</evidence>
<gene>
    <name evidence="6" type="ORF">FHD67_18080</name>
</gene>
<accession>A0A5C4R241</accession>
<sequence length="92" mass="10556">MTEQDVVFKGLLRAPKFLGLPVIYGMVWVFSGVLLFIWIKSFWVLAWAAATYPALYAAAQWDPNFLDVIMTVLQKTRPSRNKNLWNGNSYEA</sequence>
<evidence type="ECO:0000256" key="1">
    <source>
        <dbReference type="ARBA" id="ARBA00004370"/>
    </source>
</evidence>
<evidence type="ECO:0000313" key="6">
    <source>
        <dbReference type="EMBL" id="TNH37858.1"/>
    </source>
</evidence>
<dbReference type="EMBL" id="VDDC01000046">
    <property type="protein sequence ID" value="TNH37858.1"/>
    <property type="molecule type" value="Genomic_DNA"/>
</dbReference>
<dbReference type="RefSeq" id="WP_139599555.1">
    <property type="nucleotide sequence ID" value="NZ_VDDC01000046.1"/>
</dbReference>
<proteinExistence type="predicted"/>
<evidence type="ECO:0000256" key="3">
    <source>
        <dbReference type="ARBA" id="ARBA00022989"/>
    </source>
</evidence>
<evidence type="ECO:0000256" key="4">
    <source>
        <dbReference type="ARBA" id="ARBA00023136"/>
    </source>
</evidence>
<dbReference type="Pfam" id="PF05101">
    <property type="entry name" value="VirB3"/>
    <property type="match status" value="1"/>
</dbReference>
<comment type="caution">
    <text evidence="6">The sequence shown here is derived from an EMBL/GenBank/DDBJ whole genome shotgun (WGS) entry which is preliminary data.</text>
</comment>
<evidence type="ECO:0000256" key="5">
    <source>
        <dbReference type="SAM" id="Phobius"/>
    </source>
</evidence>
<dbReference type="InterPro" id="IPR007792">
    <property type="entry name" value="T4SS_VirB3/TrbD/AvhB"/>
</dbReference>
<keyword evidence="4 5" id="KW-0472">Membrane</keyword>
<comment type="subcellular location">
    <subcellularLocation>
        <location evidence="1">Membrane</location>
    </subcellularLocation>
</comment>